<evidence type="ECO:0000256" key="5">
    <source>
        <dbReference type="ARBA" id="ARBA00023163"/>
    </source>
</evidence>
<dbReference type="SUPFAM" id="SSF88659">
    <property type="entry name" value="Sigma3 and sigma4 domains of RNA polymerase sigma factors"/>
    <property type="match status" value="1"/>
</dbReference>
<dbReference type="Pfam" id="PF04542">
    <property type="entry name" value="Sigma70_r2"/>
    <property type="match status" value="1"/>
</dbReference>
<dbReference type="GO" id="GO:0006352">
    <property type="term" value="P:DNA-templated transcription initiation"/>
    <property type="evidence" value="ECO:0007669"/>
    <property type="project" value="InterPro"/>
</dbReference>
<keyword evidence="5 6" id="KW-0804">Transcription</keyword>
<dbReference type="InterPro" id="IPR036388">
    <property type="entry name" value="WH-like_DNA-bd_sf"/>
</dbReference>
<evidence type="ECO:0000256" key="1">
    <source>
        <dbReference type="ARBA" id="ARBA00010641"/>
    </source>
</evidence>
<keyword evidence="4 6" id="KW-0238">DNA-binding</keyword>
<evidence type="ECO:0000256" key="4">
    <source>
        <dbReference type="ARBA" id="ARBA00023125"/>
    </source>
</evidence>
<comment type="caution">
    <text evidence="9">The sequence shown here is derived from an EMBL/GenBank/DDBJ whole genome shotgun (WGS) entry which is preliminary data.</text>
</comment>
<feature type="domain" description="RNA polymerase sigma factor 70 region 4 type 2" evidence="8">
    <location>
        <begin position="152"/>
        <end position="202"/>
    </location>
</feature>
<dbReference type="Pfam" id="PF08281">
    <property type="entry name" value="Sigma70_r4_2"/>
    <property type="match status" value="1"/>
</dbReference>
<dbReference type="PROSITE" id="PS01063">
    <property type="entry name" value="SIGMA70_ECF"/>
    <property type="match status" value="1"/>
</dbReference>
<dbReference type="InterPro" id="IPR013249">
    <property type="entry name" value="RNA_pol_sigma70_r4_t2"/>
</dbReference>
<evidence type="ECO:0000259" key="8">
    <source>
        <dbReference type="Pfam" id="PF08281"/>
    </source>
</evidence>
<feature type="domain" description="RNA polymerase sigma-70 region 2" evidence="7">
    <location>
        <begin position="54"/>
        <end position="118"/>
    </location>
</feature>
<evidence type="ECO:0000313" key="9">
    <source>
        <dbReference type="EMBL" id="MBB1059579.1"/>
    </source>
</evidence>
<evidence type="ECO:0000256" key="2">
    <source>
        <dbReference type="ARBA" id="ARBA00023015"/>
    </source>
</evidence>
<proteinExistence type="inferred from homology"/>
<dbReference type="GO" id="GO:0016987">
    <property type="term" value="F:sigma factor activity"/>
    <property type="evidence" value="ECO:0007669"/>
    <property type="project" value="UniProtKB-KW"/>
</dbReference>
<keyword evidence="10" id="KW-1185">Reference proteome</keyword>
<dbReference type="PANTHER" id="PTHR43133:SF62">
    <property type="entry name" value="RNA POLYMERASE SIGMA FACTOR SIGZ"/>
    <property type="match status" value="1"/>
</dbReference>
<dbReference type="InterPro" id="IPR013325">
    <property type="entry name" value="RNA_pol_sigma_r2"/>
</dbReference>
<sequence>MAADLDTGRVAAFGPARRLNRSRQSRPDDAGYWAGQIARVAQQQDRECFLRIHDHFAPRLQRYMLGLGVAPAQAEELVQDVMLKVWRRARLFDPARAHFSTWLFRIARNLHIDHLRRQPHWLPVDDGLEYLERQEGDRDDEGPDAVADHAGLGDAIDRLPAAQARLLRMSYLESKSHSEIASELGMPLGTVKSNLRRSFEKLKDALRPPL</sequence>
<gene>
    <name evidence="9" type="ORF">H4F98_03220</name>
</gene>
<dbReference type="GO" id="GO:0003677">
    <property type="term" value="F:DNA binding"/>
    <property type="evidence" value="ECO:0007669"/>
    <property type="project" value="UniProtKB-KW"/>
</dbReference>
<dbReference type="NCBIfam" id="TIGR02937">
    <property type="entry name" value="sigma70-ECF"/>
    <property type="match status" value="1"/>
</dbReference>
<dbReference type="Gene3D" id="1.10.10.10">
    <property type="entry name" value="Winged helix-like DNA-binding domain superfamily/Winged helix DNA-binding domain"/>
    <property type="match status" value="1"/>
</dbReference>
<dbReference type="SUPFAM" id="SSF88946">
    <property type="entry name" value="Sigma2 domain of RNA polymerase sigma factors"/>
    <property type="match status" value="1"/>
</dbReference>
<dbReference type="CDD" id="cd06171">
    <property type="entry name" value="Sigma70_r4"/>
    <property type="match status" value="1"/>
</dbReference>
<keyword evidence="2 6" id="KW-0805">Transcription regulation</keyword>
<dbReference type="InterPro" id="IPR014284">
    <property type="entry name" value="RNA_pol_sigma-70_dom"/>
</dbReference>
<evidence type="ECO:0000313" key="10">
    <source>
        <dbReference type="Proteomes" id="UP000523196"/>
    </source>
</evidence>
<reference evidence="9 10" key="1">
    <citation type="submission" date="2020-08" db="EMBL/GenBank/DDBJ databases">
        <authorList>
            <person name="Xu S."/>
            <person name="Li A."/>
        </authorList>
    </citation>
    <scope>NUCLEOTIDE SEQUENCE [LARGE SCALE GENOMIC DNA]</scope>
    <source>
        <strain evidence="9 10">119BY6-57</strain>
    </source>
</reference>
<dbReference type="EMBL" id="JACHTF010000003">
    <property type="protein sequence ID" value="MBB1059579.1"/>
    <property type="molecule type" value="Genomic_DNA"/>
</dbReference>
<evidence type="ECO:0000256" key="3">
    <source>
        <dbReference type="ARBA" id="ARBA00023082"/>
    </source>
</evidence>
<evidence type="ECO:0000259" key="7">
    <source>
        <dbReference type="Pfam" id="PF04542"/>
    </source>
</evidence>
<dbReference type="Proteomes" id="UP000523196">
    <property type="component" value="Unassembled WGS sequence"/>
</dbReference>
<dbReference type="InterPro" id="IPR000838">
    <property type="entry name" value="RNA_pol_sigma70_ECF_CS"/>
</dbReference>
<comment type="similarity">
    <text evidence="1 6">Belongs to the sigma-70 factor family. ECF subfamily.</text>
</comment>
<dbReference type="InterPro" id="IPR039425">
    <property type="entry name" value="RNA_pol_sigma-70-like"/>
</dbReference>
<organism evidence="9 10">
    <name type="scientific">Marilutibacter spongiae</name>
    <dbReference type="NCBI Taxonomy" id="2025720"/>
    <lineage>
        <taxon>Bacteria</taxon>
        <taxon>Pseudomonadati</taxon>
        <taxon>Pseudomonadota</taxon>
        <taxon>Gammaproteobacteria</taxon>
        <taxon>Lysobacterales</taxon>
        <taxon>Lysobacteraceae</taxon>
        <taxon>Marilutibacter</taxon>
    </lineage>
</organism>
<protein>
    <recommendedName>
        <fullName evidence="6">RNA polymerase sigma factor</fullName>
    </recommendedName>
</protein>
<dbReference type="InterPro" id="IPR013324">
    <property type="entry name" value="RNA_pol_sigma_r3/r4-like"/>
</dbReference>
<accession>A0A7W3Y533</accession>
<dbReference type="Gene3D" id="1.10.1740.10">
    <property type="match status" value="1"/>
</dbReference>
<name>A0A7W3Y533_9GAMM</name>
<dbReference type="InterPro" id="IPR007627">
    <property type="entry name" value="RNA_pol_sigma70_r2"/>
</dbReference>
<evidence type="ECO:0000256" key="6">
    <source>
        <dbReference type="RuleBase" id="RU000716"/>
    </source>
</evidence>
<keyword evidence="3 6" id="KW-0731">Sigma factor</keyword>
<dbReference type="PANTHER" id="PTHR43133">
    <property type="entry name" value="RNA POLYMERASE ECF-TYPE SIGMA FACTO"/>
    <property type="match status" value="1"/>
</dbReference>
<dbReference type="AlphaFoldDB" id="A0A7W3Y533"/>